<reference evidence="1" key="1">
    <citation type="journal article" date="2021" name="PeerJ">
        <title>Extensive microbial diversity within the chicken gut microbiome revealed by metagenomics and culture.</title>
        <authorList>
            <person name="Gilroy R."/>
            <person name="Ravi A."/>
            <person name="Getino M."/>
            <person name="Pursley I."/>
            <person name="Horton D.L."/>
            <person name="Alikhan N.F."/>
            <person name="Baker D."/>
            <person name="Gharbi K."/>
            <person name="Hall N."/>
            <person name="Watson M."/>
            <person name="Adriaenssens E.M."/>
            <person name="Foster-Nyarko E."/>
            <person name="Jarju S."/>
            <person name="Secka A."/>
            <person name="Antonio M."/>
            <person name="Oren A."/>
            <person name="Chaudhuri R.R."/>
            <person name="La Ragione R."/>
            <person name="Hildebrand F."/>
            <person name="Pallen M.J."/>
        </authorList>
    </citation>
    <scope>NUCLEOTIDE SEQUENCE</scope>
    <source>
        <strain evidence="1">ChiHecec2B26-446</strain>
    </source>
</reference>
<evidence type="ECO:0000313" key="1">
    <source>
        <dbReference type="EMBL" id="HIW01539.1"/>
    </source>
</evidence>
<dbReference type="EMBL" id="DXHV01000083">
    <property type="protein sequence ID" value="HIW01539.1"/>
    <property type="molecule type" value="Genomic_DNA"/>
</dbReference>
<proteinExistence type="predicted"/>
<protein>
    <submittedName>
        <fullName evidence="1">DUF935 domain-containing protein</fullName>
    </submittedName>
</protein>
<sequence>MKGLYSADGTFTPFSVMDLSTELATRQNAGVTFSELEGWLNTLPDPDPVLRKRGDDSAILDELSADDQVTTAMLSRKNRVLNCPHFSFRAGAPEGEEPTPQAQELYRRFMADLEHMNLRSIISGMLDAPFFGFTPLELIWRLDGDWWHLLDIVPRPQRWFRFDNDNKPTFVGVYGGLAAQPIPLPAGKFVFVTHHATYDNPYGLRLLSRCLWPVAFKRGGVQFYARFVERHGMPWVVAEAPAEAEKLEKRDMALGLSRMVQDAVAVIPHGANVTLESPGQSQASIHEAFLSRQDRAISKVLMGQTLTIETDGKNSLAATEAHKDVADDLADADKAMVVDAWNEIAWLFAQVNAGPDVLAPVAAYEEPEDLGKQADLDKKLSEIGVEFLEEHFTEKYGLKPGEFRVRASVDSAAVANFAARGETTLLAEKAQANLDAAIKKMLPQALKASGKFVSQVENAIRKARDLDGLQDALVELLAPAMEPNELEAFLARAMTAAAGYGAVAAYGEGVEDA</sequence>
<dbReference type="AlphaFoldDB" id="A0A9D1PXR2"/>
<evidence type="ECO:0000313" key="2">
    <source>
        <dbReference type="Proteomes" id="UP000886752"/>
    </source>
</evidence>
<dbReference type="InterPro" id="IPR009279">
    <property type="entry name" value="Portal_Mu"/>
</dbReference>
<dbReference type="Pfam" id="PF06074">
    <property type="entry name" value="Portal_Mu"/>
    <property type="match status" value="1"/>
</dbReference>
<comment type="caution">
    <text evidence="1">The sequence shown here is derived from an EMBL/GenBank/DDBJ whole genome shotgun (WGS) entry which is preliminary data.</text>
</comment>
<accession>A0A9D1PXR2</accession>
<reference evidence="1" key="2">
    <citation type="submission" date="2021-04" db="EMBL/GenBank/DDBJ databases">
        <authorList>
            <person name="Gilroy R."/>
        </authorList>
    </citation>
    <scope>NUCLEOTIDE SEQUENCE</scope>
    <source>
        <strain evidence="1">ChiHecec2B26-446</strain>
    </source>
</reference>
<dbReference type="Proteomes" id="UP000886752">
    <property type="component" value="Unassembled WGS sequence"/>
</dbReference>
<name>A0A9D1PXR2_9BACT</name>
<gene>
    <name evidence="1" type="ORF">H9894_10205</name>
</gene>
<organism evidence="1 2">
    <name type="scientific">Candidatus Desulfovibrio intestinipullorum</name>
    <dbReference type="NCBI Taxonomy" id="2838536"/>
    <lineage>
        <taxon>Bacteria</taxon>
        <taxon>Pseudomonadati</taxon>
        <taxon>Thermodesulfobacteriota</taxon>
        <taxon>Desulfovibrionia</taxon>
        <taxon>Desulfovibrionales</taxon>
        <taxon>Desulfovibrionaceae</taxon>
        <taxon>Desulfovibrio</taxon>
    </lineage>
</organism>